<name>A0A194PSH2_PAPXU</name>
<organism evidence="1 2">
    <name type="scientific">Papilio xuthus</name>
    <name type="common">Asian swallowtail butterfly</name>
    <dbReference type="NCBI Taxonomy" id="66420"/>
    <lineage>
        <taxon>Eukaryota</taxon>
        <taxon>Metazoa</taxon>
        <taxon>Ecdysozoa</taxon>
        <taxon>Arthropoda</taxon>
        <taxon>Hexapoda</taxon>
        <taxon>Insecta</taxon>
        <taxon>Pterygota</taxon>
        <taxon>Neoptera</taxon>
        <taxon>Endopterygota</taxon>
        <taxon>Lepidoptera</taxon>
        <taxon>Glossata</taxon>
        <taxon>Ditrysia</taxon>
        <taxon>Papilionoidea</taxon>
        <taxon>Papilionidae</taxon>
        <taxon>Papilioninae</taxon>
        <taxon>Papilio</taxon>
    </lineage>
</organism>
<reference evidence="1 2" key="1">
    <citation type="journal article" date="2015" name="Nat. Commun.">
        <title>Outbred genome sequencing and CRISPR/Cas9 gene editing in butterflies.</title>
        <authorList>
            <person name="Li X."/>
            <person name="Fan D."/>
            <person name="Zhang W."/>
            <person name="Liu G."/>
            <person name="Zhang L."/>
            <person name="Zhao L."/>
            <person name="Fang X."/>
            <person name="Chen L."/>
            <person name="Dong Y."/>
            <person name="Chen Y."/>
            <person name="Ding Y."/>
            <person name="Zhao R."/>
            <person name="Feng M."/>
            <person name="Zhu Y."/>
            <person name="Feng Y."/>
            <person name="Jiang X."/>
            <person name="Zhu D."/>
            <person name="Xiang H."/>
            <person name="Feng X."/>
            <person name="Li S."/>
            <person name="Wang J."/>
            <person name="Zhang G."/>
            <person name="Kronforst M.R."/>
            <person name="Wang W."/>
        </authorList>
    </citation>
    <scope>NUCLEOTIDE SEQUENCE [LARGE SCALE GENOMIC DNA]</scope>
    <source>
        <strain evidence="1">Ya'a_city_454_Px</strain>
        <tissue evidence="1">Whole body</tissue>
    </source>
</reference>
<evidence type="ECO:0000313" key="2">
    <source>
        <dbReference type="Proteomes" id="UP000053268"/>
    </source>
</evidence>
<dbReference type="EMBL" id="KQ459601">
    <property type="protein sequence ID" value="KPI94070.1"/>
    <property type="molecule type" value="Genomic_DNA"/>
</dbReference>
<keyword evidence="2" id="KW-1185">Reference proteome</keyword>
<protein>
    <submittedName>
        <fullName evidence="1">Uncharacterized protein</fullName>
    </submittedName>
</protein>
<dbReference type="AlphaFoldDB" id="A0A194PSH2"/>
<evidence type="ECO:0000313" key="1">
    <source>
        <dbReference type="EMBL" id="KPI94070.1"/>
    </source>
</evidence>
<gene>
    <name evidence="1" type="ORF">RR46_13235</name>
</gene>
<dbReference type="Proteomes" id="UP000053268">
    <property type="component" value="Unassembled WGS sequence"/>
</dbReference>
<accession>A0A194PSH2</accession>
<sequence>MSLGERKIRADSIDLTFKPGSLVVEPRWLRWLSEALGSWPQRPVCLAKRGSAAAALDSVYRRSGCQLAGVRAPASPRMRP</sequence>
<proteinExistence type="predicted"/>